<dbReference type="EMBL" id="ML121530">
    <property type="protein sequence ID" value="RPB28100.1"/>
    <property type="molecule type" value="Genomic_DNA"/>
</dbReference>
<sequence length="105" mass="11827">MGRGNGPYCPIRSTLLKAMSEGGRHGFGAPFVGKGCTYKWFSTEEICMILERFDTVAFIGDTMLGNIYGAFNILLRQNQALGAISQWEMSDHELYFSFLQLPNQY</sequence>
<proteinExistence type="predicted"/>
<evidence type="ECO:0000313" key="2">
    <source>
        <dbReference type="Proteomes" id="UP000267821"/>
    </source>
</evidence>
<gene>
    <name evidence="1" type="ORF">L211DRAFT_865503</name>
</gene>
<name>A0A3N4LZ72_9PEZI</name>
<dbReference type="AlphaFoldDB" id="A0A3N4LZ72"/>
<protein>
    <submittedName>
        <fullName evidence="1">Uncharacterized protein</fullName>
    </submittedName>
</protein>
<dbReference type="STRING" id="1051890.A0A3N4LZ72"/>
<accession>A0A3N4LZ72</accession>
<keyword evidence="2" id="KW-1185">Reference proteome</keyword>
<organism evidence="1 2">
    <name type="scientific">Terfezia boudieri ATCC MYA-4762</name>
    <dbReference type="NCBI Taxonomy" id="1051890"/>
    <lineage>
        <taxon>Eukaryota</taxon>
        <taxon>Fungi</taxon>
        <taxon>Dikarya</taxon>
        <taxon>Ascomycota</taxon>
        <taxon>Pezizomycotina</taxon>
        <taxon>Pezizomycetes</taxon>
        <taxon>Pezizales</taxon>
        <taxon>Pezizaceae</taxon>
        <taxon>Terfezia</taxon>
    </lineage>
</organism>
<dbReference type="InParanoid" id="A0A3N4LZ72"/>
<dbReference type="OrthoDB" id="5373426at2759"/>
<dbReference type="Proteomes" id="UP000267821">
    <property type="component" value="Unassembled WGS sequence"/>
</dbReference>
<evidence type="ECO:0000313" key="1">
    <source>
        <dbReference type="EMBL" id="RPB28100.1"/>
    </source>
</evidence>
<reference evidence="1 2" key="1">
    <citation type="journal article" date="2018" name="Nat. Ecol. Evol.">
        <title>Pezizomycetes genomes reveal the molecular basis of ectomycorrhizal truffle lifestyle.</title>
        <authorList>
            <person name="Murat C."/>
            <person name="Payen T."/>
            <person name="Noel B."/>
            <person name="Kuo A."/>
            <person name="Morin E."/>
            <person name="Chen J."/>
            <person name="Kohler A."/>
            <person name="Krizsan K."/>
            <person name="Balestrini R."/>
            <person name="Da Silva C."/>
            <person name="Montanini B."/>
            <person name="Hainaut M."/>
            <person name="Levati E."/>
            <person name="Barry K.W."/>
            <person name="Belfiori B."/>
            <person name="Cichocki N."/>
            <person name="Clum A."/>
            <person name="Dockter R.B."/>
            <person name="Fauchery L."/>
            <person name="Guy J."/>
            <person name="Iotti M."/>
            <person name="Le Tacon F."/>
            <person name="Lindquist E.A."/>
            <person name="Lipzen A."/>
            <person name="Malagnac F."/>
            <person name="Mello A."/>
            <person name="Molinier V."/>
            <person name="Miyauchi S."/>
            <person name="Poulain J."/>
            <person name="Riccioni C."/>
            <person name="Rubini A."/>
            <person name="Sitrit Y."/>
            <person name="Splivallo R."/>
            <person name="Traeger S."/>
            <person name="Wang M."/>
            <person name="Zifcakova L."/>
            <person name="Wipf D."/>
            <person name="Zambonelli A."/>
            <person name="Paolocci F."/>
            <person name="Nowrousian M."/>
            <person name="Ottonello S."/>
            <person name="Baldrian P."/>
            <person name="Spatafora J.W."/>
            <person name="Henrissat B."/>
            <person name="Nagy L.G."/>
            <person name="Aury J.M."/>
            <person name="Wincker P."/>
            <person name="Grigoriev I.V."/>
            <person name="Bonfante P."/>
            <person name="Martin F.M."/>
        </authorList>
    </citation>
    <scope>NUCLEOTIDE SEQUENCE [LARGE SCALE GENOMIC DNA]</scope>
    <source>
        <strain evidence="1 2">ATCC MYA-4762</strain>
    </source>
</reference>